<name>A0ABV6RWQ2_9GAMM</name>
<dbReference type="InterPro" id="IPR050445">
    <property type="entry name" value="Bact_polysacc_biosynth/exp"/>
</dbReference>
<gene>
    <name evidence="8" type="ORF">ACFFGH_26555</name>
</gene>
<accession>A0ABV6RWQ2</accession>
<evidence type="ECO:0000256" key="1">
    <source>
        <dbReference type="ARBA" id="ARBA00004651"/>
    </source>
</evidence>
<dbReference type="SUPFAM" id="SSF52540">
    <property type="entry name" value="P-loop containing nucleoside triphosphate hydrolases"/>
    <property type="match status" value="1"/>
</dbReference>
<dbReference type="RefSeq" id="WP_386674007.1">
    <property type="nucleotide sequence ID" value="NZ_JBHLTG010000008.1"/>
</dbReference>
<dbReference type="InterPro" id="IPR003856">
    <property type="entry name" value="LPS_length_determ_N"/>
</dbReference>
<proteinExistence type="predicted"/>
<dbReference type="EMBL" id="JBHLTG010000008">
    <property type="protein sequence ID" value="MFC0681407.1"/>
    <property type="molecule type" value="Genomic_DNA"/>
</dbReference>
<evidence type="ECO:0000256" key="4">
    <source>
        <dbReference type="ARBA" id="ARBA00022989"/>
    </source>
</evidence>
<organism evidence="8 9">
    <name type="scientific">Lysobacter korlensis</name>
    <dbReference type="NCBI Taxonomy" id="553636"/>
    <lineage>
        <taxon>Bacteria</taxon>
        <taxon>Pseudomonadati</taxon>
        <taxon>Pseudomonadota</taxon>
        <taxon>Gammaproteobacteria</taxon>
        <taxon>Lysobacterales</taxon>
        <taxon>Lysobacteraceae</taxon>
        <taxon>Lysobacter</taxon>
    </lineage>
</organism>
<evidence type="ECO:0000256" key="2">
    <source>
        <dbReference type="ARBA" id="ARBA00022475"/>
    </source>
</evidence>
<sequence>MNLHDYIRIIRRGWWLIALLAVLGAFAGLALAAIATPTYQVVSTVYVTSVGAGTVGERQAGSAFARERAASYVGLIETSTVLERAVEELNDGTTVNQLRGAIEPALQLNTSLIDINGSGSDPEQVAAWVNTVAQALSAEVARLEAANEQPAPATPGTPVPVDSPVVVSVVGAAEVPTVAVSPQPRYNVMVGGVVGFALGLAGLIVAHSIDTRIRTLSDLPRSSGLASQTTIPSRRARGFRRGAGDARVEAFRTLRANLQFGTRTGGSIAVAGVDSRANAMAVARQLAAAIGEIGSRVVVVDVDFRRSGSTKDGVQAALGLADVLRGSATVADATTPAEAENVFTIPAGAADGTTAQLLSMPQMADMLDELERDYAYVLLACPPVIERSESAVIAAQADSALVVIEAGSTKRSSYLYAMELLAGVRAASISVVLENVREIDLSARARAGELSPL</sequence>
<dbReference type="PANTHER" id="PTHR32309:SF31">
    <property type="entry name" value="CAPSULAR EXOPOLYSACCHARIDE FAMILY"/>
    <property type="match status" value="1"/>
</dbReference>
<feature type="domain" description="Polysaccharide chain length determinant N-terminal" evidence="6">
    <location>
        <begin position="2"/>
        <end position="88"/>
    </location>
</feature>
<dbReference type="Pfam" id="PF13614">
    <property type="entry name" value="AAA_31"/>
    <property type="match status" value="1"/>
</dbReference>
<evidence type="ECO:0000259" key="7">
    <source>
        <dbReference type="Pfam" id="PF13614"/>
    </source>
</evidence>
<evidence type="ECO:0000256" key="3">
    <source>
        <dbReference type="ARBA" id="ARBA00022692"/>
    </source>
</evidence>
<evidence type="ECO:0000313" key="8">
    <source>
        <dbReference type="EMBL" id="MFC0681407.1"/>
    </source>
</evidence>
<dbReference type="Proteomes" id="UP001589896">
    <property type="component" value="Unassembled WGS sequence"/>
</dbReference>
<keyword evidence="5" id="KW-0472">Membrane</keyword>
<evidence type="ECO:0000259" key="6">
    <source>
        <dbReference type="Pfam" id="PF02706"/>
    </source>
</evidence>
<protein>
    <submittedName>
        <fullName evidence="8">Wzz/FepE/Etk N-terminal domain-containing protein</fullName>
    </submittedName>
</protein>
<keyword evidence="4" id="KW-1133">Transmembrane helix</keyword>
<reference evidence="8 9" key="1">
    <citation type="submission" date="2024-09" db="EMBL/GenBank/DDBJ databases">
        <authorList>
            <person name="Sun Q."/>
            <person name="Mori K."/>
        </authorList>
    </citation>
    <scope>NUCLEOTIDE SEQUENCE [LARGE SCALE GENOMIC DNA]</scope>
    <source>
        <strain evidence="8 9">KCTC 23076</strain>
    </source>
</reference>
<keyword evidence="3" id="KW-0812">Transmembrane</keyword>
<evidence type="ECO:0000256" key="5">
    <source>
        <dbReference type="ARBA" id="ARBA00023136"/>
    </source>
</evidence>
<comment type="subcellular location">
    <subcellularLocation>
        <location evidence="1">Cell membrane</location>
        <topology evidence="1">Multi-pass membrane protein</topology>
    </subcellularLocation>
</comment>
<comment type="caution">
    <text evidence="8">The sequence shown here is derived from an EMBL/GenBank/DDBJ whole genome shotgun (WGS) entry which is preliminary data.</text>
</comment>
<keyword evidence="2" id="KW-1003">Cell membrane</keyword>
<feature type="domain" description="AAA" evidence="7">
    <location>
        <begin position="283"/>
        <end position="406"/>
    </location>
</feature>
<dbReference type="InterPro" id="IPR025669">
    <property type="entry name" value="AAA_dom"/>
</dbReference>
<dbReference type="Pfam" id="PF02706">
    <property type="entry name" value="Wzz"/>
    <property type="match status" value="1"/>
</dbReference>
<keyword evidence="9" id="KW-1185">Reference proteome</keyword>
<evidence type="ECO:0000313" key="9">
    <source>
        <dbReference type="Proteomes" id="UP001589896"/>
    </source>
</evidence>
<dbReference type="PANTHER" id="PTHR32309">
    <property type="entry name" value="TYROSINE-PROTEIN KINASE"/>
    <property type="match status" value="1"/>
</dbReference>
<dbReference type="Gene3D" id="3.40.50.300">
    <property type="entry name" value="P-loop containing nucleotide triphosphate hydrolases"/>
    <property type="match status" value="1"/>
</dbReference>
<dbReference type="InterPro" id="IPR027417">
    <property type="entry name" value="P-loop_NTPase"/>
</dbReference>